<keyword evidence="9 14" id="KW-0472">Membrane</keyword>
<feature type="transmembrane region" description="Helical" evidence="14">
    <location>
        <begin position="402"/>
        <end position="422"/>
    </location>
</feature>
<dbReference type="InterPro" id="IPR001734">
    <property type="entry name" value="Na/solute_symporter"/>
</dbReference>
<evidence type="ECO:0008006" key="17">
    <source>
        <dbReference type="Google" id="ProtNLM"/>
    </source>
</evidence>
<dbReference type="CDD" id="cd11492">
    <property type="entry name" value="SLC5sbd_NIS-SMVT"/>
    <property type="match status" value="1"/>
</dbReference>
<gene>
    <name evidence="15" type="ORF">RN001_009414</name>
</gene>
<evidence type="ECO:0000256" key="4">
    <source>
        <dbReference type="ARBA" id="ARBA00022475"/>
    </source>
</evidence>
<evidence type="ECO:0000256" key="2">
    <source>
        <dbReference type="ARBA" id="ARBA00006434"/>
    </source>
</evidence>
<keyword evidence="11" id="KW-0739">Sodium transport</keyword>
<dbReference type="GO" id="GO:0015075">
    <property type="term" value="F:monoatomic ion transmembrane transporter activity"/>
    <property type="evidence" value="ECO:0007669"/>
    <property type="project" value="UniProtKB-ARBA"/>
</dbReference>
<accession>A0AAN7P6M4</accession>
<evidence type="ECO:0000256" key="5">
    <source>
        <dbReference type="ARBA" id="ARBA00022692"/>
    </source>
</evidence>
<dbReference type="Gene3D" id="1.20.1730.10">
    <property type="entry name" value="Sodium/glucose cotransporter"/>
    <property type="match status" value="1"/>
</dbReference>
<feature type="transmembrane region" description="Helical" evidence="14">
    <location>
        <begin position="147"/>
        <end position="172"/>
    </location>
</feature>
<keyword evidence="4" id="KW-1003">Cell membrane</keyword>
<feature type="transmembrane region" description="Helical" evidence="14">
    <location>
        <begin position="178"/>
        <end position="200"/>
    </location>
</feature>
<organism evidence="15 16">
    <name type="scientific">Aquatica leii</name>
    <dbReference type="NCBI Taxonomy" id="1421715"/>
    <lineage>
        <taxon>Eukaryota</taxon>
        <taxon>Metazoa</taxon>
        <taxon>Ecdysozoa</taxon>
        <taxon>Arthropoda</taxon>
        <taxon>Hexapoda</taxon>
        <taxon>Insecta</taxon>
        <taxon>Pterygota</taxon>
        <taxon>Neoptera</taxon>
        <taxon>Endopterygota</taxon>
        <taxon>Coleoptera</taxon>
        <taxon>Polyphaga</taxon>
        <taxon>Elateriformia</taxon>
        <taxon>Elateroidea</taxon>
        <taxon>Lampyridae</taxon>
        <taxon>Luciolinae</taxon>
        <taxon>Aquatica</taxon>
    </lineage>
</organism>
<evidence type="ECO:0000256" key="9">
    <source>
        <dbReference type="ARBA" id="ARBA00023136"/>
    </source>
</evidence>
<dbReference type="InterPro" id="IPR038377">
    <property type="entry name" value="Na/Glc_symporter_sf"/>
</dbReference>
<keyword evidence="6 14" id="KW-1133">Transmembrane helix</keyword>
<evidence type="ECO:0000256" key="3">
    <source>
        <dbReference type="ARBA" id="ARBA00022448"/>
    </source>
</evidence>
<dbReference type="NCBIfam" id="TIGR00813">
    <property type="entry name" value="sss"/>
    <property type="match status" value="1"/>
</dbReference>
<evidence type="ECO:0000256" key="8">
    <source>
        <dbReference type="ARBA" id="ARBA00023065"/>
    </source>
</evidence>
<dbReference type="PANTHER" id="PTHR42985">
    <property type="entry name" value="SODIUM-COUPLED MONOCARBOXYLATE TRANSPORTER"/>
    <property type="match status" value="1"/>
</dbReference>
<name>A0AAN7P6M4_9COLE</name>
<keyword evidence="7" id="KW-0915">Sodium</keyword>
<comment type="catalytic activity">
    <reaction evidence="12">
        <text>iodide(out) + 2 Na(+)(out) = iodide(in) + 2 Na(+)(in)</text>
        <dbReference type="Rhea" id="RHEA:71207"/>
        <dbReference type="ChEBI" id="CHEBI:16382"/>
        <dbReference type="ChEBI" id="CHEBI:29101"/>
    </reaction>
</comment>
<keyword evidence="5 14" id="KW-0812">Transmembrane</keyword>
<feature type="transmembrane region" description="Helical" evidence="14">
    <location>
        <begin position="32"/>
        <end position="52"/>
    </location>
</feature>
<comment type="similarity">
    <text evidence="2 13">Belongs to the sodium:solute symporter (SSF) (TC 2.A.21) family.</text>
</comment>
<evidence type="ECO:0000256" key="14">
    <source>
        <dbReference type="SAM" id="Phobius"/>
    </source>
</evidence>
<feature type="transmembrane region" description="Helical" evidence="14">
    <location>
        <begin position="212"/>
        <end position="239"/>
    </location>
</feature>
<evidence type="ECO:0000256" key="10">
    <source>
        <dbReference type="ARBA" id="ARBA00023180"/>
    </source>
</evidence>
<dbReference type="PROSITE" id="PS50283">
    <property type="entry name" value="NA_SOLUT_SYMP_3"/>
    <property type="match status" value="1"/>
</dbReference>
<evidence type="ECO:0000256" key="13">
    <source>
        <dbReference type="RuleBase" id="RU362091"/>
    </source>
</evidence>
<evidence type="ECO:0000256" key="12">
    <source>
        <dbReference type="ARBA" id="ARBA00036099"/>
    </source>
</evidence>
<dbReference type="Proteomes" id="UP001353858">
    <property type="component" value="Unassembled WGS sequence"/>
</dbReference>
<dbReference type="GO" id="GO:0006814">
    <property type="term" value="P:sodium ion transport"/>
    <property type="evidence" value="ECO:0007669"/>
    <property type="project" value="UniProtKB-KW"/>
</dbReference>
<keyword evidence="8" id="KW-0406">Ion transport</keyword>
<feature type="transmembrane region" description="Helical" evidence="14">
    <location>
        <begin position="461"/>
        <end position="482"/>
    </location>
</feature>
<feature type="transmembrane region" description="Helical" evidence="14">
    <location>
        <begin position="297"/>
        <end position="320"/>
    </location>
</feature>
<dbReference type="GO" id="GO:0015293">
    <property type="term" value="F:symporter activity"/>
    <property type="evidence" value="ECO:0007669"/>
    <property type="project" value="TreeGrafter"/>
</dbReference>
<feature type="transmembrane region" description="Helical" evidence="14">
    <location>
        <begin position="259"/>
        <end position="276"/>
    </location>
</feature>
<dbReference type="Pfam" id="PF00474">
    <property type="entry name" value="SSF"/>
    <property type="match status" value="1"/>
</dbReference>
<comment type="caution">
    <text evidence="15">The sequence shown here is derived from an EMBL/GenBank/DDBJ whole genome shotgun (WGS) entry which is preliminary data.</text>
</comment>
<evidence type="ECO:0000313" key="16">
    <source>
        <dbReference type="Proteomes" id="UP001353858"/>
    </source>
</evidence>
<dbReference type="InterPro" id="IPR051163">
    <property type="entry name" value="Sodium:Solute_Symporter_SSF"/>
</dbReference>
<dbReference type="GO" id="GO:0005886">
    <property type="term" value="C:plasma membrane"/>
    <property type="evidence" value="ECO:0007669"/>
    <property type="project" value="UniProtKB-SubCell"/>
</dbReference>
<keyword evidence="3" id="KW-0813">Transport</keyword>
<dbReference type="PROSITE" id="PS00457">
    <property type="entry name" value="NA_SOLUT_SYMP_2"/>
    <property type="match status" value="1"/>
</dbReference>
<keyword evidence="16" id="KW-1185">Reference proteome</keyword>
<feature type="transmembrane region" description="Helical" evidence="14">
    <location>
        <begin position="529"/>
        <end position="550"/>
    </location>
</feature>
<evidence type="ECO:0000256" key="11">
    <source>
        <dbReference type="ARBA" id="ARBA00023201"/>
    </source>
</evidence>
<keyword evidence="10" id="KW-0325">Glycoprotein</keyword>
<protein>
    <recommendedName>
        <fullName evidence="17">Sodium-coupled monocarboxylate transporter 1</fullName>
    </recommendedName>
</protein>
<dbReference type="InterPro" id="IPR018212">
    <property type="entry name" value="Na/solute_symporter_CS"/>
</dbReference>
<proteinExistence type="inferred from homology"/>
<evidence type="ECO:0000256" key="7">
    <source>
        <dbReference type="ARBA" id="ARBA00023053"/>
    </source>
</evidence>
<dbReference type="PANTHER" id="PTHR42985:SF21">
    <property type="entry name" value="SODIUM-DEPENDENT MULTIVITAMIN TRANSPORTER-LIKE PROTEIN"/>
    <property type="match status" value="1"/>
</dbReference>
<dbReference type="EMBL" id="JARPUR010000004">
    <property type="protein sequence ID" value="KAK4876908.1"/>
    <property type="molecule type" value="Genomic_DNA"/>
</dbReference>
<dbReference type="AlphaFoldDB" id="A0AAN7P6M4"/>
<feature type="transmembrane region" description="Helical" evidence="14">
    <location>
        <begin position="104"/>
        <end position="126"/>
    </location>
</feature>
<feature type="transmembrane region" description="Helical" evidence="14">
    <location>
        <begin position="428"/>
        <end position="449"/>
    </location>
</feature>
<comment type="subcellular location">
    <subcellularLocation>
        <location evidence="1">Cell membrane</location>
        <topology evidence="1">Multi-pass membrane protein</topology>
    </subcellularLocation>
</comment>
<feature type="transmembrane region" description="Helical" evidence="14">
    <location>
        <begin position="340"/>
        <end position="368"/>
    </location>
</feature>
<feature type="transmembrane region" description="Helical" evidence="14">
    <location>
        <begin position="72"/>
        <end position="92"/>
    </location>
</feature>
<dbReference type="GO" id="GO:0098660">
    <property type="term" value="P:inorganic ion transmembrane transport"/>
    <property type="evidence" value="ECO:0007669"/>
    <property type="project" value="UniProtKB-ARBA"/>
</dbReference>
<evidence type="ECO:0000313" key="15">
    <source>
        <dbReference type="EMBL" id="KAK4876908.1"/>
    </source>
</evidence>
<evidence type="ECO:0000256" key="6">
    <source>
        <dbReference type="ARBA" id="ARBA00022989"/>
    </source>
</evidence>
<reference evidence="16" key="1">
    <citation type="submission" date="2023-01" db="EMBL/GenBank/DDBJ databases">
        <title>Key to firefly adult light organ development and bioluminescence: homeobox transcription factors regulate luciferase expression and transportation to peroxisome.</title>
        <authorList>
            <person name="Fu X."/>
        </authorList>
    </citation>
    <scope>NUCLEOTIDE SEQUENCE [LARGE SCALE GENOMIC DNA]</scope>
</reference>
<evidence type="ECO:0000256" key="1">
    <source>
        <dbReference type="ARBA" id="ARBA00004651"/>
    </source>
</evidence>
<sequence>MCHSDNLDIEARSASQSSSECSNMSAKILFTWMDHTLFFFMLSCSTLIGIYFACKKNKTKDEYLFGGKTMSIFPVATSLVASNISGIILMAVPADVYQYGASFIWSPIAITITVVSFLYIYMPVLLKFEYNTIFEYLEVRFNRRLRLLASAFFILQMLLNNPILIFIPTLAFAQVSGFPIHAISIIVCTVCIFYTTIGGLKAVVWTDTLQTVSMYLSLITVFGMGVFAVGGFTNLWNTALQGERLDVLRFNIDMTDRNSFWSMVIGFTVVCINNIATHQATIQRLIAVPTYSDATKVLWLFLIGIIVANTFATLTGILVYARYAGCDPVTTKEVLRYDQILPYFVLDVAGKIIGLPGLFIAGVFSAALSSLSTNLNTLAGVIYSDFLLLHLSKEFKEKHKNVILKVIVVVTGTICIGSVFVVEQLGGIIPLATCFLAITGGPLLGLFTLGITVPKAHSKGALIGGVTGVVFVSWMVIGNQYYQHLGVIQDVPKPASTENCTFSTYNKTIVDEETSEFTEIPFILYRINFWYYAPLGCLSTMVVGYLGSLITSSDAKRIKPELIAPWFRFLLVQKTSTIEESIDPLQIPLNTLK</sequence>